<dbReference type="eggNOG" id="ENOG502RZS5">
    <property type="taxonomic scope" value="Eukaryota"/>
</dbReference>
<reference evidence="2" key="1">
    <citation type="submission" date="2015-04" db="UniProtKB">
        <authorList>
            <consortium name="EnsemblPlants"/>
        </authorList>
    </citation>
    <scope>IDENTIFICATION</scope>
</reference>
<feature type="compositionally biased region" description="Polar residues" evidence="1">
    <location>
        <begin position="69"/>
        <end position="85"/>
    </location>
</feature>
<dbReference type="HOGENOM" id="CLU_110101_0_0_1"/>
<protein>
    <submittedName>
        <fullName evidence="2">Uncharacterized protein</fullName>
    </submittedName>
</protein>
<dbReference type="Proteomes" id="UP000026961">
    <property type="component" value="Chromosome 2"/>
</dbReference>
<evidence type="ECO:0000256" key="1">
    <source>
        <dbReference type="SAM" id="MobiDB-lite"/>
    </source>
</evidence>
<evidence type="ECO:0000313" key="2">
    <source>
        <dbReference type="EnsemblPlants" id="OGLUM02G06540.1"/>
    </source>
</evidence>
<dbReference type="STRING" id="40148.A0A0D9YNF4"/>
<reference evidence="2" key="2">
    <citation type="submission" date="2018-05" db="EMBL/GenBank/DDBJ databases">
        <title>OgluRS3 (Oryza glumaepatula Reference Sequence Version 3).</title>
        <authorList>
            <person name="Zhang J."/>
            <person name="Kudrna D."/>
            <person name="Lee S."/>
            <person name="Talag J."/>
            <person name="Welchert J."/>
            <person name="Wing R.A."/>
        </authorList>
    </citation>
    <scope>NUCLEOTIDE SEQUENCE [LARGE SCALE GENOMIC DNA]</scope>
</reference>
<proteinExistence type="predicted"/>
<organism evidence="2">
    <name type="scientific">Oryza glumipatula</name>
    <dbReference type="NCBI Taxonomy" id="40148"/>
    <lineage>
        <taxon>Eukaryota</taxon>
        <taxon>Viridiplantae</taxon>
        <taxon>Streptophyta</taxon>
        <taxon>Embryophyta</taxon>
        <taxon>Tracheophyta</taxon>
        <taxon>Spermatophyta</taxon>
        <taxon>Magnoliopsida</taxon>
        <taxon>Liliopsida</taxon>
        <taxon>Poales</taxon>
        <taxon>Poaceae</taxon>
        <taxon>BOP clade</taxon>
        <taxon>Oryzoideae</taxon>
        <taxon>Oryzeae</taxon>
        <taxon>Oryzinae</taxon>
        <taxon>Oryza</taxon>
    </lineage>
</organism>
<dbReference type="Gramene" id="OGLUM02G06540.1">
    <property type="protein sequence ID" value="OGLUM02G06540.1"/>
    <property type="gene ID" value="OGLUM02G06540"/>
</dbReference>
<keyword evidence="3" id="KW-1185">Reference proteome</keyword>
<feature type="region of interest" description="Disordered" evidence="1">
    <location>
        <begin position="1"/>
        <end position="171"/>
    </location>
</feature>
<feature type="compositionally biased region" description="Basic and acidic residues" evidence="1">
    <location>
        <begin position="132"/>
        <end position="152"/>
    </location>
</feature>
<evidence type="ECO:0000313" key="3">
    <source>
        <dbReference type="Proteomes" id="UP000026961"/>
    </source>
</evidence>
<dbReference type="PANTHER" id="PTHR36387:SF2">
    <property type="entry name" value="UDP-N-ACETYLMURAMOYL-L-ALANYL-D-GLUTAMATE-2, 6-DIAMINOPIMELATE LIGASE"/>
    <property type="match status" value="1"/>
</dbReference>
<feature type="compositionally biased region" description="Low complexity" evidence="1">
    <location>
        <begin position="28"/>
        <end position="38"/>
    </location>
</feature>
<dbReference type="EnsemblPlants" id="OGLUM02G06540.1">
    <property type="protein sequence ID" value="OGLUM02G06540.1"/>
    <property type="gene ID" value="OGLUM02G06540"/>
</dbReference>
<feature type="region of interest" description="Disordered" evidence="1">
    <location>
        <begin position="183"/>
        <end position="210"/>
    </location>
</feature>
<sequence length="263" mass="28913">MAHANTGPSRGPRGPNLRVQGGGEKQQSPTSSASSRPHPASPPQTLSPPASPLLHGGGGHHRTRRSSPAASGTTPSNMDSGSDSDSAPEELTAVQGVEKHDEISKVEKDSAIRVSQQEKERRRRWAQRRTSSKPDKKEPLEVEDKDIKQKAENEEDEESEETHTMPGMLPTNVIEMLAAREKQTFSSDSEEEITNQKVQQRKKRLKSSGPETILLKDVRSTQHVKNALAFLEQRKNQVPRSNAVLKNANKALRLLSSKGNFLS</sequence>
<feature type="compositionally biased region" description="Basic and acidic residues" evidence="1">
    <location>
        <begin position="97"/>
        <end position="120"/>
    </location>
</feature>
<dbReference type="PANTHER" id="PTHR36387">
    <property type="entry name" value="UDP-N-ACETYLMURAMOYL-L-ALANYL-D-GLUTAMATE-2, 6-DIAMINOPIMELATE LIGASE"/>
    <property type="match status" value="1"/>
</dbReference>
<accession>A0A0D9YNF4</accession>
<feature type="compositionally biased region" description="Pro residues" evidence="1">
    <location>
        <begin position="39"/>
        <end position="51"/>
    </location>
</feature>
<name>A0A0D9YNF4_9ORYZ</name>
<feature type="compositionally biased region" description="Basic residues" evidence="1">
    <location>
        <begin position="121"/>
        <end position="131"/>
    </location>
</feature>
<dbReference type="AlphaFoldDB" id="A0A0D9YNF4"/>